<organism evidence="6">
    <name type="scientific">Chelativorans sp. (strain BNC1)</name>
    <dbReference type="NCBI Taxonomy" id="266779"/>
    <lineage>
        <taxon>Bacteria</taxon>
        <taxon>Pseudomonadati</taxon>
        <taxon>Pseudomonadota</taxon>
        <taxon>Alphaproteobacteria</taxon>
        <taxon>Hyphomicrobiales</taxon>
        <taxon>Phyllobacteriaceae</taxon>
        <taxon>Chelativorans</taxon>
    </lineage>
</organism>
<dbReference type="Gene3D" id="1.10.10.10">
    <property type="entry name" value="Winged helix-like DNA-binding domain superfamily/Winged helix DNA-binding domain"/>
    <property type="match status" value="1"/>
</dbReference>
<evidence type="ECO:0000256" key="2">
    <source>
        <dbReference type="ARBA" id="ARBA00023125"/>
    </source>
</evidence>
<dbReference type="KEGG" id="mes:Meso_0818"/>
<dbReference type="Pfam" id="PF01614">
    <property type="entry name" value="IclR_C"/>
    <property type="match status" value="1"/>
</dbReference>
<dbReference type="AlphaFoldDB" id="Q11K57"/>
<evidence type="ECO:0000256" key="3">
    <source>
        <dbReference type="ARBA" id="ARBA00023163"/>
    </source>
</evidence>
<reference evidence="6" key="1">
    <citation type="submission" date="2006-06" db="EMBL/GenBank/DDBJ databases">
        <title>Complete sequence of chromosome of Chelativorans sp. BNC1.</title>
        <authorList>
            <consortium name="US DOE Joint Genome Institute"/>
            <person name="Copeland A."/>
            <person name="Lucas S."/>
            <person name="Lapidus A."/>
            <person name="Barry K."/>
            <person name="Detter J.C."/>
            <person name="Glavina del Rio T."/>
            <person name="Hammon N."/>
            <person name="Israni S."/>
            <person name="Dalin E."/>
            <person name="Tice H."/>
            <person name="Pitluck S."/>
            <person name="Chertkov O."/>
            <person name="Brettin T."/>
            <person name="Bruce D."/>
            <person name="Han C."/>
            <person name="Tapia R."/>
            <person name="Gilna P."/>
            <person name="Schmutz J."/>
            <person name="Larimer F."/>
            <person name="Land M."/>
            <person name="Hauser L."/>
            <person name="Kyrpides N."/>
            <person name="Mikhailova N."/>
            <person name="Richardson P."/>
        </authorList>
    </citation>
    <scope>NUCLEOTIDE SEQUENCE</scope>
    <source>
        <strain evidence="6">BNC1</strain>
    </source>
</reference>
<keyword evidence="3" id="KW-0804">Transcription</keyword>
<dbReference type="EMBL" id="CP000390">
    <property type="protein sequence ID" value="ABG62218.1"/>
    <property type="molecule type" value="Genomic_DNA"/>
</dbReference>
<dbReference type="InterPro" id="IPR014757">
    <property type="entry name" value="Tscrpt_reg_IclR_C"/>
</dbReference>
<gene>
    <name evidence="6" type="ordered locus">Meso_0818</name>
</gene>
<dbReference type="PANTHER" id="PTHR30136">
    <property type="entry name" value="HELIX-TURN-HELIX TRANSCRIPTIONAL REGULATOR, ICLR FAMILY"/>
    <property type="match status" value="1"/>
</dbReference>
<feature type="domain" description="IclR-ED" evidence="5">
    <location>
        <begin position="89"/>
        <end position="274"/>
    </location>
</feature>
<evidence type="ECO:0000256" key="1">
    <source>
        <dbReference type="ARBA" id="ARBA00023015"/>
    </source>
</evidence>
<dbReference type="GO" id="GO:0003677">
    <property type="term" value="F:DNA binding"/>
    <property type="evidence" value="ECO:0007669"/>
    <property type="project" value="UniProtKB-KW"/>
</dbReference>
<accession>Q11K57</accession>
<dbReference type="SUPFAM" id="SSF55781">
    <property type="entry name" value="GAF domain-like"/>
    <property type="match status" value="1"/>
</dbReference>
<feature type="domain" description="HTH iclR-type" evidence="4">
    <location>
        <begin position="26"/>
        <end position="88"/>
    </location>
</feature>
<dbReference type="InterPro" id="IPR005471">
    <property type="entry name" value="Tscrpt_reg_IclR_N"/>
</dbReference>
<dbReference type="OrthoDB" id="6057486at2"/>
<dbReference type="PROSITE" id="PS51078">
    <property type="entry name" value="ICLR_ED"/>
    <property type="match status" value="1"/>
</dbReference>
<keyword evidence="2" id="KW-0238">DNA-binding</keyword>
<dbReference type="PANTHER" id="PTHR30136:SF35">
    <property type="entry name" value="HTH-TYPE TRANSCRIPTIONAL REGULATOR RV1719"/>
    <property type="match status" value="1"/>
</dbReference>
<dbReference type="InterPro" id="IPR036388">
    <property type="entry name" value="WH-like_DNA-bd_sf"/>
</dbReference>
<name>Q11K57_CHESB</name>
<dbReference type="SUPFAM" id="SSF46785">
    <property type="entry name" value="Winged helix' DNA-binding domain"/>
    <property type="match status" value="1"/>
</dbReference>
<proteinExistence type="predicted"/>
<dbReference type="InterPro" id="IPR050707">
    <property type="entry name" value="HTH_MetabolicPath_Reg"/>
</dbReference>
<dbReference type="InterPro" id="IPR029016">
    <property type="entry name" value="GAF-like_dom_sf"/>
</dbReference>
<dbReference type="HOGENOM" id="CLU_062618_0_1_5"/>
<dbReference type="Gene3D" id="3.30.450.40">
    <property type="match status" value="1"/>
</dbReference>
<dbReference type="eggNOG" id="COG1414">
    <property type="taxonomic scope" value="Bacteria"/>
</dbReference>
<evidence type="ECO:0000259" key="5">
    <source>
        <dbReference type="PROSITE" id="PS51078"/>
    </source>
</evidence>
<dbReference type="PROSITE" id="PS51077">
    <property type="entry name" value="HTH_ICLR"/>
    <property type="match status" value="1"/>
</dbReference>
<protein>
    <submittedName>
        <fullName evidence="6">Transcriptional regulator, IclR family</fullName>
    </submittedName>
</protein>
<evidence type="ECO:0000259" key="4">
    <source>
        <dbReference type="PROSITE" id="PS51077"/>
    </source>
</evidence>
<dbReference type="GO" id="GO:0003700">
    <property type="term" value="F:DNA-binding transcription factor activity"/>
    <property type="evidence" value="ECO:0007669"/>
    <property type="project" value="TreeGrafter"/>
</dbReference>
<sequence length="276" mass="29900">MAGVARVDDDTIEIDDETSQGPSYSVPPVHRAFRLLRHIAAGGRCRNAAATARELGINRTTLIRLLHTLEAEGIIESDDDGASWQLGVGMISLAADALKSRDVTRVAQPIMARLVNELHLSIHLGVLDGRDVVYLLRETPNSHLISNIREGSRLPAHATTIGRILLAYMPERQLLDLYRDADLEAHTPKTSTTLTQLIAQIAEDRKQGIAWSKGNFEPGIGSCAAAIFDHRSRPIAGINVTGPEEQFSAYSNNAQRIEGAIKAAAAEISKGLGYRG</sequence>
<dbReference type="SMART" id="SM00346">
    <property type="entry name" value="HTH_ICLR"/>
    <property type="match status" value="1"/>
</dbReference>
<evidence type="ECO:0000313" key="6">
    <source>
        <dbReference type="EMBL" id="ABG62218.1"/>
    </source>
</evidence>
<dbReference type="Pfam" id="PF09339">
    <property type="entry name" value="HTH_IclR"/>
    <property type="match status" value="1"/>
</dbReference>
<dbReference type="InterPro" id="IPR036390">
    <property type="entry name" value="WH_DNA-bd_sf"/>
</dbReference>
<keyword evidence="1" id="KW-0805">Transcription regulation</keyword>
<dbReference type="GO" id="GO:0045892">
    <property type="term" value="P:negative regulation of DNA-templated transcription"/>
    <property type="evidence" value="ECO:0007669"/>
    <property type="project" value="TreeGrafter"/>
</dbReference>
<dbReference type="STRING" id="266779.Meso_0818"/>